<dbReference type="GO" id="GO:0016491">
    <property type="term" value="F:oxidoreductase activity"/>
    <property type="evidence" value="ECO:0007669"/>
    <property type="project" value="InterPro"/>
</dbReference>
<dbReference type="InterPro" id="IPR023753">
    <property type="entry name" value="FAD/NAD-binding_dom"/>
</dbReference>
<protein>
    <recommendedName>
        <fullName evidence="2">FAD/NAD(P)-binding domain-containing protein</fullName>
    </recommendedName>
</protein>
<dbReference type="PRINTS" id="PR00419">
    <property type="entry name" value="ADXRDTASE"/>
</dbReference>
<accession>X1UNQ6</accession>
<name>X1UNQ6_9ZZZZ</name>
<proteinExistence type="predicted"/>
<feature type="non-terminal residue" evidence="3">
    <location>
        <position position="249"/>
    </location>
</feature>
<reference evidence="3" key="1">
    <citation type="journal article" date="2014" name="Front. Microbiol.">
        <title>High frequency of phylogenetically diverse reductive dehalogenase-homologous genes in deep subseafloor sedimentary metagenomes.</title>
        <authorList>
            <person name="Kawai M."/>
            <person name="Futagami T."/>
            <person name="Toyoda A."/>
            <person name="Takaki Y."/>
            <person name="Nishi S."/>
            <person name="Hori S."/>
            <person name="Arai W."/>
            <person name="Tsubouchi T."/>
            <person name="Morono Y."/>
            <person name="Uchiyama I."/>
            <person name="Ito T."/>
            <person name="Fujiyama A."/>
            <person name="Inagaki F."/>
            <person name="Takami H."/>
        </authorList>
    </citation>
    <scope>NUCLEOTIDE SEQUENCE</scope>
    <source>
        <strain evidence="3">Expedition CK06-06</strain>
    </source>
</reference>
<dbReference type="InterPro" id="IPR036188">
    <property type="entry name" value="FAD/NAD-bd_sf"/>
</dbReference>
<evidence type="ECO:0000256" key="1">
    <source>
        <dbReference type="SAM" id="MobiDB-lite"/>
    </source>
</evidence>
<dbReference type="Gene3D" id="3.50.50.60">
    <property type="entry name" value="FAD/NAD(P)-binding domain"/>
    <property type="match status" value="2"/>
</dbReference>
<dbReference type="EMBL" id="BARW01030375">
    <property type="protein sequence ID" value="GAJ05242.1"/>
    <property type="molecule type" value="Genomic_DNA"/>
</dbReference>
<evidence type="ECO:0000313" key="3">
    <source>
        <dbReference type="EMBL" id="GAJ05242.1"/>
    </source>
</evidence>
<dbReference type="AlphaFoldDB" id="X1UNQ6"/>
<organism evidence="3">
    <name type="scientific">marine sediment metagenome</name>
    <dbReference type="NCBI Taxonomy" id="412755"/>
    <lineage>
        <taxon>unclassified sequences</taxon>
        <taxon>metagenomes</taxon>
        <taxon>ecological metagenomes</taxon>
    </lineage>
</organism>
<gene>
    <name evidence="3" type="ORF">S12H4_48579</name>
</gene>
<feature type="domain" description="FAD/NAD(P)-binding" evidence="2">
    <location>
        <begin position="16"/>
        <end position="219"/>
    </location>
</feature>
<sequence>SGKRLPISVAPDNGRKIAIIGGGPGGLTCAYYLKRLGYSVTVFEMQPKLGGMLYYGIPEYRLPKKILDWEIQGILDLGINARVNMKFGVDFDLESLIAAGYEAVFMAIGAWKYSSARLDKEEEVAGVEGATVFLERQGLGVPNPVGNKVGVIGGGNTAMDCVRTSLRLGAEKVYLIYRRSEKEMPANPEEIEAAHDEGIEFVLLSAPHRIVEEDGNLTNLEYLKMELGEPDESGRRRPVPVEGSETLLR</sequence>
<dbReference type="PANTHER" id="PTHR42783:SF3">
    <property type="entry name" value="GLUTAMATE SYNTHASE [NADPH] SMALL CHAIN-RELATED"/>
    <property type="match status" value="1"/>
</dbReference>
<comment type="caution">
    <text evidence="3">The sequence shown here is derived from an EMBL/GenBank/DDBJ whole genome shotgun (WGS) entry which is preliminary data.</text>
</comment>
<feature type="region of interest" description="Disordered" evidence="1">
    <location>
        <begin position="230"/>
        <end position="249"/>
    </location>
</feature>
<dbReference type="PANTHER" id="PTHR42783">
    <property type="entry name" value="GLUTAMATE SYNTHASE [NADPH] SMALL CHAIN"/>
    <property type="match status" value="1"/>
</dbReference>
<dbReference type="Pfam" id="PF07992">
    <property type="entry name" value="Pyr_redox_2"/>
    <property type="match status" value="1"/>
</dbReference>
<feature type="non-terminal residue" evidence="3">
    <location>
        <position position="1"/>
    </location>
</feature>
<evidence type="ECO:0000259" key="2">
    <source>
        <dbReference type="Pfam" id="PF07992"/>
    </source>
</evidence>
<dbReference type="SUPFAM" id="SSF51971">
    <property type="entry name" value="Nucleotide-binding domain"/>
    <property type="match status" value="1"/>
</dbReference>